<reference evidence="2 3" key="1">
    <citation type="journal article" date="2019" name="Sci. Rep.">
        <title>A high-quality genome of Eragrostis curvula grass provides insights into Poaceae evolution and supports new strategies to enhance forage quality.</title>
        <authorList>
            <person name="Carballo J."/>
            <person name="Santos B.A.C.M."/>
            <person name="Zappacosta D."/>
            <person name="Garbus I."/>
            <person name="Selva J.P."/>
            <person name="Gallo C.A."/>
            <person name="Diaz A."/>
            <person name="Albertini E."/>
            <person name="Caccamo M."/>
            <person name="Echenique V."/>
        </authorList>
    </citation>
    <scope>NUCLEOTIDE SEQUENCE [LARGE SCALE GENOMIC DNA]</scope>
    <source>
        <strain evidence="3">cv. Victoria</strain>
        <tissue evidence="2">Leaf</tissue>
    </source>
</reference>
<feature type="compositionally biased region" description="Low complexity" evidence="1">
    <location>
        <begin position="106"/>
        <end position="127"/>
    </location>
</feature>
<name>A0A5J9TWI1_9POAL</name>
<evidence type="ECO:0000313" key="3">
    <source>
        <dbReference type="Proteomes" id="UP000324897"/>
    </source>
</evidence>
<protein>
    <submittedName>
        <fullName evidence="2">Uncharacterized protein</fullName>
    </submittedName>
</protein>
<comment type="caution">
    <text evidence="2">The sequence shown here is derived from an EMBL/GenBank/DDBJ whole genome shotgun (WGS) entry which is preliminary data.</text>
</comment>
<feature type="compositionally biased region" description="Low complexity" evidence="1">
    <location>
        <begin position="59"/>
        <end position="89"/>
    </location>
</feature>
<dbReference type="Gramene" id="TVU15011">
    <property type="protein sequence ID" value="TVU15011"/>
    <property type="gene ID" value="EJB05_38509"/>
</dbReference>
<evidence type="ECO:0000313" key="2">
    <source>
        <dbReference type="EMBL" id="TVU15011.1"/>
    </source>
</evidence>
<gene>
    <name evidence="2" type="ORF">EJB05_38509</name>
</gene>
<feature type="region of interest" description="Disordered" evidence="1">
    <location>
        <begin position="40"/>
        <end position="89"/>
    </location>
</feature>
<accession>A0A5J9TWI1</accession>
<evidence type="ECO:0000256" key="1">
    <source>
        <dbReference type="SAM" id="MobiDB-lite"/>
    </source>
</evidence>
<dbReference type="AlphaFoldDB" id="A0A5J9TWI1"/>
<feature type="region of interest" description="Disordered" evidence="1">
    <location>
        <begin position="106"/>
        <end position="163"/>
    </location>
</feature>
<organism evidence="2 3">
    <name type="scientific">Eragrostis curvula</name>
    <name type="common">weeping love grass</name>
    <dbReference type="NCBI Taxonomy" id="38414"/>
    <lineage>
        <taxon>Eukaryota</taxon>
        <taxon>Viridiplantae</taxon>
        <taxon>Streptophyta</taxon>
        <taxon>Embryophyta</taxon>
        <taxon>Tracheophyta</taxon>
        <taxon>Spermatophyta</taxon>
        <taxon>Magnoliopsida</taxon>
        <taxon>Liliopsida</taxon>
        <taxon>Poales</taxon>
        <taxon>Poaceae</taxon>
        <taxon>PACMAD clade</taxon>
        <taxon>Chloridoideae</taxon>
        <taxon>Eragrostideae</taxon>
        <taxon>Eragrostidinae</taxon>
        <taxon>Eragrostis</taxon>
    </lineage>
</organism>
<feature type="non-terminal residue" evidence="2">
    <location>
        <position position="1"/>
    </location>
</feature>
<sequence length="233" mass="23156">MYTFLSDPVSRTLGADPLPCTAHTSSVATTAASALRPWSAARAPAAVAMSTSERPATGSPSEATTAPARAAPTAAAAEPEPKATAPASSSTAAAAAAVAEPVRRSLSSAAGSSRGRAMAVSPAATGPRCPPPAVPPRTVGAGALPGTGVAGPPGRLPPPRRWAPPSVHVVGTRASPTGCSKWKGKNLLQNESAMNKSVFGSLLPLLYLLALFAASAVTSSLPPRSRLHTADCS</sequence>
<feature type="non-terminal residue" evidence="2">
    <location>
        <position position="233"/>
    </location>
</feature>
<keyword evidence="3" id="KW-1185">Reference proteome</keyword>
<dbReference type="EMBL" id="RWGY01000031">
    <property type="protein sequence ID" value="TVU15011.1"/>
    <property type="molecule type" value="Genomic_DNA"/>
</dbReference>
<proteinExistence type="predicted"/>
<dbReference type="Proteomes" id="UP000324897">
    <property type="component" value="Unassembled WGS sequence"/>
</dbReference>